<comment type="similarity">
    <text evidence="2">Belongs to the TMEM192 family.</text>
</comment>
<evidence type="ECO:0000256" key="2">
    <source>
        <dbReference type="ARBA" id="ARBA00006314"/>
    </source>
</evidence>
<dbReference type="Proteomes" id="UP000694844">
    <property type="component" value="Chromosome 5"/>
</dbReference>
<evidence type="ECO:0000256" key="5">
    <source>
        <dbReference type="ARBA" id="ARBA00022989"/>
    </source>
</evidence>
<evidence type="ECO:0000256" key="1">
    <source>
        <dbReference type="ARBA" id="ARBA00004141"/>
    </source>
</evidence>
<dbReference type="Pfam" id="PF14802">
    <property type="entry name" value="TMEM192"/>
    <property type="match status" value="1"/>
</dbReference>
<comment type="subcellular location">
    <subcellularLocation>
        <location evidence="1">Membrane</location>
        <topology evidence="1">Multi-pass membrane protein</topology>
    </subcellularLocation>
</comment>
<name>A0A8B8ELL8_CRAVI</name>
<dbReference type="GO" id="GO:0005770">
    <property type="term" value="C:late endosome"/>
    <property type="evidence" value="ECO:0007669"/>
    <property type="project" value="TreeGrafter"/>
</dbReference>
<keyword evidence="5 7" id="KW-1133">Transmembrane helix</keyword>
<proteinExistence type="inferred from homology"/>
<evidence type="ECO:0000256" key="7">
    <source>
        <dbReference type="SAM" id="Phobius"/>
    </source>
</evidence>
<dbReference type="RefSeq" id="XP_022340802.1">
    <property type="nucleotide sequence ID" value="XM_022485094.1"/>
</dbReference>
<dbReference type="GO" id="GO:0005765">
    <property type="term" value="C:lysosomal membrane"/>
    <property type="evidence" value="ECO:0007669"/>
    <property type="project" value="TreeGrafter"/>
</dbReference>
<reference evidence="9" key="1">
    <citation type="submission" date="2025-08" db="UniProtKB">
        <authorList>
            <consortium name="RefSeq"/>
        </authorList>
    </citation>
    <scope>IDENTIFICATION</scope>
    <source>
        <tissue evidence="9">Whole sample</tissue>
    </source>
</reference>
<dbReference type="AlphaFoldDB" id="A0A8B8ELL8"/>
<evidence type="ECO:0000313" key="9">
    <source>
        <dbReference type="RefSeq" id="XP_022340802.1"/>
    </source>
</evidence>
<keyword evidence="6 7" id="KW-0472">Membrane</keyword>
<dbReference type="GeneID" id="111135228"/>
<organism evidence="8 9">
    <name type="scientific">Crassostrea virginica</name>
    <name type="common">Eastern oyster</name>
    <dbReference type="NCBI Taxonomy" id="6565"/>
    <lineage>
        <taxon>Eukaryota</taxon>
        <taxon>Metazoa</taxon>
        <taxon>Spiralia</taxon>
        <taxon>Lophotrochozoa</taxon>
        <taxon>Mollusca</taxon>
        <taxon>Bivalvia</taxon>
        <taxon>Autobranchia</taxon>
        <taxon>Pteriomorphia</taxon>
        <taxon>Ostreida</taxon>
        <taxon>Ostreoidea</taxon>
        <taxon>Ostreidae</taxon>
        <taxon>Crassostrea</taxon>
    </lineage>
</organism>
<feature type="transmembrane region" description="Helical" evidence="7">
    <location>
        <begin position="127"/>
        <end position="149"/>
    </location>
</feature>
<evidence type="ECO:0000256" key="4">
    <source>
        <dbReference type="ARBA" id="ARBA00022692"/>
    </source>
</evidence>
<evidence type="ECO:0000256" key="3">
    <source>
        <dbReference type="ARBA" id="ARBA00014635"/>
    </source>
</evidence>
<keyword evidence="8" id="KW-1185">Reference proteome</keyword>
<dbReference type="OrthoDB" id="6277625at2759"/>
<dbReference type="KEGG" id="cvn:111135228"/>
<feature type="transmembrane region" description="Helical" evidence="7">
    <location>
        <begin position="161"/>
        <end position="182"/>
    </location>
</feature>
<protein>
    <recommendedName>
        <fullName evidence="3">Transmembrane protein 192</fullName>
    </recommendedName>
</protein>
<evidence type="ECO:0000256" key="6">
    <source>
        <dbReference type="ARBA" id="ARBA00023136"/>
    </source>
</evidence>
<dbReference type="PANTHER" id="PTHR31592:SF1">
    <property type="entry name" value="TRANSMEMBRANE PROTEIN 192"/>
    <property type="match status" value="1"/>
</dbReference>
<dbReference type="PANTHER" id="PTHR31592">
    <property type="entry name" value="TRANSMEMBRANE PROTEIN 192"/>
    <property type="match status" value="1"/>
</dbReference>
<evidence type="ECO:0000313" key="8">
    <source>
        <dbReference type="Proteomes" id="UP000694844"/>
    </source>
</evidence>
<feature type="transmembrane region" description="Helical" evidence="7">
    <location>
        <begin position="85"/>
        <end position="106"/>
    </location>
</feature>
<keyword evidence="4 7" id="KW-0812">Transmembrane</keyword>
<dbReference type="InterPro" id="IPR029399">
    <property type="entry name" value="TMEM192"/>
</dbReference>
<sequence>MVSLGSDSRQTGGYFFHDHSSVQDSDRDDLLSESPSLSATLDPPYRKIYTTWAAALEITIIVVVEICVFVIPLPGVCSDTVCSNSFLLCYVHGGLWLILLLFDFFYRIQHNRNRKLGYLEFYRKTRYIRRVPLLINSGANALLVIALCLHCDGDLHNLQLALQIGISIEMAAILLFLVWYLVMSVKFNKSQEGPDVVREDLMNSFIQTSVSSEIGFKDDSYSEQVLERQADMIRYLKQHNEQLGKRLLALTEENSMLKSNRWG</sequence>
<accession>A0A8B8ELL8</accession>
<feature type="transmembrane region" description="Helical" evidence="7">
    <location>
        <begin position="52"/>
        <end position="73"/>
    </location>
</feature>
<gene>
    <name evidence="9" type="primary">LOC111135228</name>
</gene>